<dbReference type="EMBL" id="LN854557">
    <property type="protein sequence ID" value="CRL44456.1"/>
    <property type="molecule type" value="Genomic_DNA"/>
</dbReference>
<reference evidence="1 2" key="1">
    <citation type="submission" date="2015-05" db="EMBL/GenBank/DDBJ databases">
        <authorList>
            <person name="Goodhead I."/>
        </authorList>
    </citation>
    <scope>NUCLEOTIDE SEQUENCE [LARGE SCALE GENOMIC DNA]</scope>
    <source>
        <strain evidence="2">morsitans</strain>
    </source>
</reference>
<dbReference type="NCBIfam" id="NF033650">
    <property type="entry name" value="ANR_neg_reg"/>
    <property type="match status" value="1"/>
</dbReference>
<accession>A0A193QH26</accession>
<proteinExistence type="predicted"/>
<sequence length="61" mass="7127">MNNMKYFKEALLAKTLESNREYAEAIVQWGKAAKQAKSSHNMGWALTRKDYCKSCLRNGWR</sequence>
<name>A0A193QH26_SODGM</name>
<dbReference type="Proteomes" id="UP000245838">
    <property type="component" value="Chromosome sggmmb4_Chromosome"/>
</dbReference>
<evidence type="ECO:0008006" key="3">
    <source>
        <dbReference type="Google" id="ProtNLM"/>
    </source>
</evidence>
<gene>
    <name evidence="1" type="ORF">SGGMMB4_01584</name>
</gene>
<evidence type="ECO:0000313" key="1">
    <source>
        <dbReference type="EMBL" id="CRL44456.1"/>
    </source>
</evidence>
<protein>
    <recommendedName>
        <fullName evidence="3">ANR family transcriptional regulator</fullName>
    </recommendedName>
</protein>
<organism evidence="1 2">
    <name type="scientific">Sodalis glossinidius (strain morsitans)</name>
    <dbReference type="NCBI Taxonomy" id="343509"/>
    <lineage>
        <taxon>Bacteria</taxon>
        <taxon>Pseudomonadati</taxon>
        <taxon>Pseudomonadota</taxon>
        <taxon>Gammaproteobacteria</taxon>
        <taxon>Enterobacterales</taxon>
        <taxon>Bruguierivoracaceae</taxon>
        <taxon>Sodalis</taxon>
    </lineage>
</organism>
<evidence type="ECO:0000313" key="2">
    <source>
        <dbReference type="Proteomes" id="UP000245838"/>
    </source>
</evidence>
<dbReference type="AlphaFoldDB" id="A0A193QH26"/>
<dbReference type="InterPro" id="IPR047666">
    <property type="entry name" value="ANR_neg_reg"/>
</dbReference>